<reference evidence="3 4" key="1">
    <citation type="submission" date="2018-10" db="EMBL/GenBank/DDBJ databases">
        <authorList>
            <consortium name="Pathogen Informatics"/>
        </authorList>
    </citation>
    <scope>NUCLEOTIDE SEQUENCE [LARGE SCALE GENOMIC DNA]</scope>
</reference>
<dbReference type="Pfam" id="PF21021">
    <property type="entry name" value="FAF1"/>
    <property type="match status" value="1"/>
</dbReference>
<dbReference type="Gene3D" id="3.10.20.90">
    <property type="entry name" value="Phosphatidylinositol 3-kinase Catalytic Subunit, Chain A, domain 1"/>
    <property type="match status" value="1"/>
</dbReference>
<sequence>MGVNPHEVPSPSSSSSIDLQIRLPRRPLLNTTVTTNGAGSGLLNLHLDATTSLTALKRQVERDTQIPVPNQRWSLAAGCTSRARLDDMVRDLNSPSTSSSSHTLQHYNLRSGRTYNFSLKYSQTASLQDSSAVERTSSLGNSRQSPRQVGPRKRGSYDFDQAMDEDVEVANLSDIDDPNDGLTFVSETASPYSLPLRGCFCLDACVCVCARVRLFVLACLAVPANLVDSPQLAVENFYRVFLQRYCSGPDDPTPPFIVCPFDEALSQCFKTLRVADCWKCECVWVAVCFSNTCVCLSPFLPCQRKPMFIYLHNDHSVAAHIFCNQLLCSRELCQFLEANDLKVWPWDVSLEAAKSRVLRWLEPRFEYLYGEISRMQVDQFPLFIMICKLEGSYEVISLLTGHGFTTTPSTLSWSSSLSAHTNEATPSMDTTFPSLEAALTSSSSAAASARPKARRGNLNAPDVVGELWQKYFMYQERLQPEIMAEEQRAEREFMRMEQDRAYEQSLEQDRLKLEAKQREEAEAERREREMREQEEAAQREARDRQVASTRALPPEPPAGTPGIATIRFRLPTVMPSPPSYEHLPKTEQQPISNGMITRRFRGEDTLLDLKNFMESLGYSVNDFKLLTTFPRVDLTAESADNLTVAELKLVPQETLNLEQR</sequence>
<dbReference type="PANTHER" id="PTHR23322">
    <property type="entry name" value="FAS-ASSOCIATED PROTEIN"/>
    <property type="match status" value="1"/>
</dbReference>
<dbReference type="InterPro" id="IPR029071">
    <property type="entry name" value="Ubiquitin-like_domsf"/>
</dbReference>
<dbReference type="Gene3D" id="3.40.30.10">
    <property type="entry name" value="Glutaredoxin"/>
    <property type="match status" value="1"/>
</dbReference>
<dbReference type="SUPFAM" id="SSF54236">
    <property type="entry name" value="Ubiquitin-like"/>
    <property type="match status" value="1"/>
</dbReference>
<dbReference type="PROSITE" id="PS50033">
    <property type="entry name" value="UBX"/>
    <property type="match status" value="1"/>
</dbReference>
<organism evidence="3 4">
    <name type="scientific">Mesocestoides corti</name>
    <name type="common">Flatworm</name>
    <dbReference type="NCBI Taxonomy" id="53468"/>
    <lineage>
        <taxon>Eukaryota</taxon>
        <taxon>Metazoa</taxon>
        <taxon>Spiralia</taxon>
        <taxon>Lophotrochozoa</taxon>
        <taxon>Platyhelminthes</taxon>
        <taxon>Cestoda</taxon>
        <taxon>Eucestoda</taxon>
        <taxon>Cyclophyllidea</taxon>
        <taxon>Mesocestoididae</taxon>
        <taxon>Mesocestoides</taxon>
    </lineage>
</organism>
<keyword evidence="4" id="KW-1185">Reference proteome</keyword>
<evidence type="ECO:0000256" key="1">
    <source>
        <dbReference type="SAM" id="MobiDB-lite"/>
    </source>
</evidence>
<feature type="region of interest" description="Disordered" evidence="1">
    <location>
        <begin position="516"/>
        <end position="563"/>
    </location>
</feature>
<feature type="compositionally biased region" description="Polar residues" evidence="1">
    <location>
        <begin position="132"/>
        <end position="147"/>
    </location>
</feature>
<proteinExistence type="predicted"/>
<accession>A0A3P6HQL3</accession>
<feature type="region of interest" description="Disordered" evidence="1">
    <location>
        <begin position="132"/>
        <end position="157"/>
    </location>
</feature>
<dbReference type="GO" id="GO:0005783">
    <property type="term" value="C:endoplasmic reticulum"/>
    <property type="evidence" value="ECO:0007669"/>
    <property type="project" value="TreeGrafter"/>
</dbReference>
<dbReference type="GO" id="GO:0005634">
    <property type="term" value="C:nucleus"/>
    <property type="evidence" value="ECO:0007669"/>
    <property type="project" value="TreeGrafter"/>
</dbReference>
<evidence type="ECO:0000313" key="3">
    <source>
        <dbReference type="EMBL" id="VDD81295.1"/>
    </source>
</evidence>
<dbReference type="Proteomes" id="UP000267029">
    <property type="component" value="Unassembled WGS sequence"/>
</dbReference>
<dbReference type="STRING" id="53468.A0A3P6HQL3"/>
<dbReference type="InterPro" id="IPR050730">
    <property type="entry name" value="UBX_domain-protein"/>
</dbReference>
<protein>
    <recommendedName>
        <fullName evidence="2">UBX domain-containing protein</fullName>
    </recommendedName>
</protein>
<dbReference type="InterPro" id="IPR049483">
    <property type="entry name" value="FAF1_2-like_UAS"/>
</dbReference>
<dbReference type="GO" id="GO:0043130">
    <property type="term" value="F:ubiquitin binding"/>
    <property type="evidence" value="ECO:0007669"/>
    <property type="project" value="TreeGrafter"/>
</dbReference>
<dbReference type="GO" id="GO:0036503">
    <property type="term" value="P:ERAD pathway"/>
    <property type="evidence" value="ECO:0007669"/>
    <property type="project" value="TreeGrafter"/>
</dbReference>
<feature type="domain" description="UBX" evidence="2">
    <location>
        <begin position="596"/>
        <end position="657"/>
    </location>
</feature>
<dbReference type="PANTHER" id="PTHR23322:SF96">
    <property type="entry name" value="FAS-ASSOCIATED FACTOR 1"/>
    <property type="match status" value="1"/>
</dbReference>
<dbReference type="InterPro" id="IPR001012">
    <property type="entry name" value="UBX_dom"/>
</dbReference>
<dbReference type="OrthoDB" id="1920064at2759"/>
<gene>
    <name evidence="3" type="ORF">MCOS_LOCUS7298</name>
</gene>
<name>A0A3P6HQL3_MESCO</name>
<dbReference type="AlphaFoldDB" id="A0A3P6HQL3"/>
<dbReference type="Pfam" id="PF00789">
    <property type="entry name" value="UBX"/>
    <property type="match status" value="1"/>
</dbReference>
<dbReference type="EMBL" id="UXSR01005348">
    <property type="protein sequence ID" value="VDD81295.1"/>
    <property type="molecule type" value="Genomic_DNA"/>
</dbReference>
<evidence type="ECO:0000259" key="2">
    <source>
        <dbReference type="PROSITE" id="PS50033"/>
    </source>
</evidence>
<evidence type="ECO:0000313" key="4">
    <source>
        <dbReference type="Proteomes" id="UP000267029"/>
    </source>
</evidence>
<feature type="compositionally biased region" description="Basic and acidic residues" evidence="1">
    <location>
        <begin position="516"/>
        <end position="545"/>
    </location>
</feature>